<dbReference type="KEGG" id="mtuc:J113_25290"/>
<feature type="domain" description="ESX-1 secretion-associated protein EspA/EspE-like" evidence="1">
    <location>
        <begin position="21"/>
        <end position="103"/>
    </location>
</feature>
<dbReference type="AlphaFoldDB" id="R4MMA8"/>
<reference evidence="2 3" key="1">
    <citation type="journal article" date="2013" name="Genome Announc.">
        <title>Whole-Genome Sequences of Four Clinical Isolates of Mycobacterium tuberculosis from Tamil Nadu, South India.</title>
        <authorList>
            <person name="Narayanan S."/>
            <person name="Deshpande U."/>
        </authorList>
    </citation>
    <scope>NUCLEOTIDE SEQUENCE [LARGE SCALE GENOMIC DNA]</scope>
    <source>
        <strain evidence="2 3">CAS/NITR204</strain>
    </source>
</reference>
<dbReference type="HOGENOM" id="CLU_1119227_0_0_11"/>
<dbReference type="Pfam" id="PF18879">
    <property type="entry name" value="EspA_EspE"/>
    <property type="match status" value="1"/>
</dbReference>
<evidence type="ECO:0000313" key="3">
    <source>
        <dbReference type="Proteomes" id="UP000013548"/>
    </source>
</evidence>
<dbReference type="Proteomes" id="UP000013548">
    <property type="component" value="Chromosome"/>
</dbReference>
<dbReference type="InterPro" id="IPR043796">
    <property type="entry name" value="ESX-1_EspA/EspE-like"/>
</dbReference>
<evidence type="ECO:0000313" key="2">
    <source>
        <dbReference type="EMBL" id="AGL29091.1"/>
    </source>
</evidence>
<gene>
    <name evidence="2" type="ORF">J113_25290</name>
</gene>
<proteinExistence type="predicted"/>
<name>R4MMA8_MYCTX</name>
<organism evidence="2 3">
    <name type="scientific">Mycobacterium tuberculosis CAS/NITR204</name>
    <dbReference type="NCBI Taxonomy" id="1310114"/>
    <lineage>
        <taxon>Bacteria</taxon>
        <taxon>Bacillati</taxon>
        <taxon>Actinomycetota</taxon>
        <taxon>Actinomycetes</taxon>
        <taxon>Mycobacteriales</taxon>
        <taxon>Mycobacteriaceae</taxon>
        <taxon>Mycobacterium</taxon>
        <taxon>Mycobacterium tuberculosis complex</taxon>
    </lineage>
</organism>
<protein>
    <recommendedName>
        <fullName evidence="1">ESX-1 secretion-associated protein EspA/EspE-like domain-containing protein</fullName>
    </recommendedName>
</protein>
<accession>R4MMA8</accession>
<dbReference type="PATRIC" id="fig|1310114.3.peg.5300"/>
<sequence>MSRAFIIDPTISAIDGLYDLLGIGIPNQGGILYSSLEYFEKALEELAAAFPGDGWLGSAADKYAGKNRNHVNFFQELADLDRQLISLIHDQANAVQTTRDILEGAKKGLEFVRPVAVDLTYIPVVGHALSAAFQAPFCAGAMAVVGGALAYLVVKTLINATQLLKLLAKLAELVAAAIADIISDVADIIKGILGEVWEFITNALNGLKELWDKLTGWVTGLFSRGWSNLESFFAGVPGLTGATSGLSQVTALVRCGRSVRIVGLGSRG</sequence>
<dbReference type="EMBL" id="CP005386">
    <property type="protein sequence ID" value="AGL29091.1"/>
    <property type="molecule type" value="Genomic_DNA"/>
</dbReference>
<dbReference type="BioCyc" id="MTUB1310114:G13A2-3674-MONOMER"/>
<evidence type="ECO:0000259" key="1">
    <source>
        <dbReference type="Pfam" id="PF18879"/>
    </source>
</evidence>